<dbReference type="SUPFAM" id="SSF158668">
    <property type="entry name" value="MtlR-like"/>
    <property type="match status" value="1"/>
</dbReference>
<proteinExistence type="predicted"/>
<accession>R1GZP7</accession>
<dbReference type="OrthoDB" id="7060391at2"/>
<dbReference type="PANTHER" id="PTHR37941:SF1">
    <property type="entry name" value="FUMARASE E-RELATED"/>
    <property type="match status" value="1"/>
</dbReference>
<dbReference type="PATRIC" id="fig|1268236.3.peg.303"/>
<evidence type="ECO:0000313" key="1">
    <source>
        <dbReference type="EMBL" id="EOD56920.1"/>
    </source>
</evidence>
<comment type="caution">
    <text evidence="1">The sequence shown here is derived from an EMBL/GenBank/DDBJ whole genome shotgun (WGS) entry which is preliminary data.</text>
</comment>
<protein>
    <submittedName>
        <fullName evidence="1">Mannitol repressor protein</fullName>
    </submittedName>
</protein>
<reference evidence="1 2" key="1">
    <citation type="journal article" date="2013" name="Genome Announc.">
        <title>Draft Genome Sequence of Aeromonas molluscorum Strain 848TT, Isolated from Bivalve Molluscs.</title>
        <authorList>
            <person name="Spataro N."/>
            <person name="Farfan M."/>
            <person name="Albarral V."/>
            <person name="Sanglas A."/>
            <person name="Loren J.G."/>
            <person name="Fuste M.C."/>
            <person name="Bosch E."/>
        </authorList>
    </citation>
    <scope>NUCLEOTIDE SEQUENCE [LARGE SCALE GENOMIC DNA]</scope>
    <source>
        <strain evidence="1 2">848</strain>
    </source>
</reference>
<gene>
    <name evidence="1" type="primary">mtlR</name>
    <name evidence="1" type="ORF">G113_01509</name>
</gene>
<dbReference type="Gene3D" id="1.20.120.330">
    <property type="entry name" value="Nucleotidyltransferases domain 2"/>
    <property type="match status" value="1"/>
</dbReference>
<dbReference type="InterPro" id="IPR038026">
    <property type="entry name" value="MtlR-like_sf"/>
</dbReference>
<evidence type="ECO:0000313" key="2">
    <source>
        <dbReference type="Proteomes" id="UP000013526"/>
    </source>
</evidence>
<dbReference type="RefSeq" id="WP_005891940.1">
    <property type="nucleotide sequence ID" value="NZ_AQGQ01000003.1"/>
</dbReference>
<organism evidence="1 2">
    <name type="scientific">Aeromonas molluscorum 848</name>
    <dbReference type="NCBI Taxonomy" id="1268236"/>
    <lineage>
        <taxon>Bacteria</taxon>
        <taxon>Pseudomonadati</taxon>
        <taxon>Pseudomonadota</taxon>
        <taxon>Gammaproteobacteria</taxon>
        <taxon>Aeromonadales</taxon>
        <taxon>Aeromonadaceae</taxon>
        <taxon>Aeromonas</taxon>
    </lineage>
</organism>
<dbReference type="PANTHER" id="PTHR37941">
    <property type="entry name" value="FUMARASE E-RELATED"/>
    <property type="match status" value="1"/>
</dbReference>
<sequence length="173" mass="20074">MTTHQEDDVLERLNEQDGPRGFFLEVVTILEEAVDSLMRRAFRQEEYAVKYAIEPLLNQSGPLGQIEVRLKLIFALGLVSLELYQDIDVYLKIRDFLVRDPKDYRFSDKPVRDLLDRLHGINRAGLMELEPPASEEDWTFYQMQLARQDQMVRSSLVLAVAHCVGELHKESPI</sequence>
<dbReference type="InterPro" id="IPR007761">
    <property type="entry name" value="MtlR-like"/>
</dbReference>
<dbReference type="Pfam" id="PF05068">
    <property type="entry name" value="MtlR"/>
    <property type="match status" value="1"/>
</dbReference>
<dbReference type="NCBIfam" id="NF008234">
    <property type="entry name" value="PRK11001.1"/>
    <property type="match status" value="1"/>
</dbReference>
<dbReference type="EMBL" id="AQGQ01000003">
    <property type="protein sequence ID" value="EOD56920.1"/>
    <property type="molecule type" value="Genomic_DNA"/>
</dbReference>
<dbReference type="GO" id="GO:0045892">
    <property type="term" value="P:negative regulation of DNA-templated transcription"/>
    <property type="evidence" value="ECO:0007669"/>
    <property type="project" value="TreeGrafter"/>
</dbReference>
<dbReference type="Proteomes" id="UP000013526">
    <property type="component" value="Unassembled WGS sequence"/>
</dbReference>
<keyword evidence="2" id="KW-1185">Reference proteome</keyword>
<name>R1GZP7_9GAMM</name>
<dbReference type="AlphaFoldDB" id="R1GZP7"/>